<comment type="caution">
    <text evidence="1">The sequence shown here is derived from an EMBL/GenBank/DDBJ whole genome shotgun (WGS) entry which is preliminary data.</text>
</comment>
<proteinExistence type="predicted"/>
<protein>
    <submittedName>
        <fullName evidence="1">Uncharacterized protein</fullName>
    </submittedName>
</protein>
<name>A0A8S9IYQ9_BRACR</name>
<organism evidence="1">
    <name type="scientific">Brassica cretica</name>
    <name type="common">Mustard</name>
    <dbReference type="NCBI Taxonomy" id="69181"/>
    <lineage>
        <taxon>Eukaryota</taxon>
        <taxon>Viridiplantae</taxon>
        <taxon>Streptophyta</taxon>
        <taxon>Embryophyta</taxon>
        <taxon>Tracheophyta</taxon>
        <taxon>Spermatophyta</taxon>
        <taxon>Magnoliopsida</taxon>
        <taxon>eudicotyledons</taxon>
        <taxon>Gunneridae</taxon>
        <taxon>Pentapetalae</taxon>
        <taxon>rosids</taxon>
        <taxon>malvids</taxon>
        <taxon>Brassicales</taxon>
        <taxon>Brassicaceae</taxon>
        <taxon>Brassiceae</taxon>
        <taxon>Brassica</taxon>
    </lineage>
</organism>
<evidence type="ECO:0000313" key="1">
    <source>
        <dbReference type="EMBL" id="KAF2574473.1"/>
    </source>
</evidence>
<dbReference type="EMBL" id="QGKY02001015">
    <property type="protein sequence ID" value="KAF2574473.1"/>
    <property type="molecule type" value="Genomic_DNA"/>
</dbReference>
<reference evidence="1" key="1">
    <citation type="submission" date="2019-12" db="EMBL/GenBank/DDBJ databases">
        <title>Genome sequencing and annotation of Brassica cretica.</title>
        <authorList>
            <person name="Studholme D.J."/>
            <person name="Sarris P.F."/>
        </authorList>
    </citation>
    <scope>NUCLEOTIDE SEQUENCE</scope>
    <source>
        <strain evidence="1">PFS-102/07</strain>
        <tissue evidence="1">Leaf</tissue>
    </source>
</reference>
<sequence length="204" mass="23180">MVRRNSVGKYRRNSDDFAVNRNVVGNSSEYTDELPTTTTVTFFIGMSSKSRRKIPTNHISSEFRRKWPTEFRRLNFFGFGRKFVSIPSQMSDDLGVRRNLRRNSVCFLVVCFSWRCRSELFVIDVVFLVVHLPSIVPTRFAFIAARVSGGSSFRHVCHSRWLASILPPSNCFSSSVLFLGLGVSYLLPRGCASDALGMFLLGSW</sequence>
<gene>
    <name evidence="1" type="ORF">F2Q70_00004168</name>
</gene>
<accession>A0A8S9IYQ9</accession>
<dbReference type="AlphaFoldDB" id="A0A8S9IYQ9"/>